<evidence type="ECO:0000313" key="3">
    <source>
        <dbReference type="EMBL" id="ACB65761.1"/>
    </source>
</evidence>
<dbReference type="InterPro" id="IPR036937">
    <property type="entry name" value="Adhesion_dom_fimbrial_sf"/>
</dbReference>
<sequence>MPTLVSASLKATGDVASARSAPFSVGLNCDANVSVYATLTDASNPANTGSALNLAPGSTAAGIGIQILKKGEGTPLSFGPDSSRKGNINQWMVGKSSTANTQLSVPFEARYVKVAETIKPGSVSARGTITFSYQ</sequence>
<evidence type="ECO:0000313" key="4">
    <source>
        <dbReference type="Proteomes" id="UP000001680"/>
    </source>
</evidence>
<dbReference type="GO" id="GO:0043709">
    <property type="term" value="P:cell adhesion involved in single-species biofilm formation"/>
    <property type="evidence" value="ECO:0007669"/>
    <property type="project" value="TreeGrafter"/>
</dbReference>
<feature type="domain" description="Fimbrial-type adhesion" evidence="2">
    <location>
        <begin position="2"/>
        <end position="134"/>
    </location>
</feature>
<dbReference type="EMBL" id="CP001026">
    <property type="protein sequence ID" value="ACB65761.1"/>
    <property type="molecule type" value="Genomic_DNA"/>
</dbReference>
<dbReference type="PANTHER" id="PTHR33420">
    <property type="entry name" value="FIMBRIAL SUBUNIT ELFA-RELATED"/>
    <property type="match status" value="1"/>
</dbReference>
<dbReference type="GO" id="GO:0009289">
    <property type="term" value="C:pilus"/>
    <property type="evidence" value="ECO:0007669"/>
    <property type="project" value="InterPro"/>
</dbReference>
<keyword evidence="1" id="KW-0732">Signal</keyword>
<organism evidence="3 4">
    <name type="scientific">Burkholderia ambifaria (strain MC40-6)</name>
    <dbReference type="NCBI Taxonomy" id="398577"/>
    <lineage>
        <taxon>Bacteria</taxon>
        <taxon>Pseudomonadati</taxon>
        <taxon>Pseudomonadota</taxon>
        <taxon>Betaproteobacteria</taxon>
        <taxon>Burkholderiales</taxon>
        <taxon>Burkholderiaceae</taxon>
        <taxon>Burkholderia</taxon>
        <taxon>Burkholderia cepacia complex</taxon>
    </lineage>
</organism>
<dbReference type="PANTHER" id="PTHR33420:SF3">
    <property type="entry name" value="FIMBRIAL SUBUNIT ELFA"/>
    <property type="match status" value="1"/>
</dbReference>
<dbReference type="Pfam" id="PF00419">
    <property type="entry name" value="Fimbrial"/>
    <property type="match status" value="1"/>
</dbReference>
<dbReference type="AlphaFoldDB" id="B1YYQ1"/>
<dbReference type="Proteomes" id="UP000001680">
    <property type="component" value="Chromosome 2"/>
</dbReference>
<evidence type="ECO:0000256" key="1">
    <source>
        <dbReference type="ARBA" id="ARBA00022729"/>
    </source>
</evidence>
<dbReference type="InterPro" id="IPR000259">
    <property type="entry name" value="Adhesion_dom_fimbrial"/>
</dbReference>
<evidence type="ECO:0000259" key="2">
    <source>
        <dbReference type="Pfam" id="PF00419"/>
    </source>
</evidence>
<dbReference type="InterPro" id="IPR008966">
    <property type="entry name" value="Adhesion_dom_sf"/>
</dbReference>
<dbReference type="Gene3D" id="2.60.40.1090">
    <property type="entry name" value="Fimbrial-type adhesion domain"/>
    <property type="match status" value="1"/>
</dbReference>
<dbReference type="InterPro" id="IPR050263">
    <property type="entry name" value="Bact_Fimbrial_Adh_Pro"/>
</dbReference>
<proteinExistence type="predicted"/>
<gene>
    <name evidence="3" type="ordered locus">BamMC406_3289</name>
</gene>
<accession>B1YYQ1</accession>
<dbReference type="HOGENOM" id="CLU_154682_0_0_4"/>
<reference evidence="4" key="1">
    <citation type="submission" date="2008-04" db="EMBL/GenBank/DDBJ databases">
        <title>Complete sequence of chromosome 2 of Burkholderia ambifaria MC40-6.</title>
        <authorList>
            <person name="Copeland A."/>
            <person name="Lucas S."/>
            <person name="Lapidus A."/>
            <person name="Glavina del Rio T."/>
            <person name="Dalin E."/>
            <person name="Tice H."/>
            <person name="Pitluck S."/>
            <person name="Chain P."/>
            <person name="Malfatti S."/>
            <person name="Shin M."/>
            <person name="Vergez L."/>
            <person name="Lang D."/>
            <person name="Schmutz J."/>
            <person name="Larimer F."/>
            <person name="Land M."/>
            <person name="Hauser L."/>
            <person name="Kyrpides N."/>
            <person name="Lykidis A."/>
            <person name="Ramette A."/>
            <person name="Konstantinidis K."/>
            <person name="Tiedje J."/>
            <person name="Richardson P."/>
        </authorList>
    </citation>
    <scope>NUCLEOTIDE SEQUENCE [LARGE SCALE GENOMIC DNA]</scope>
    <source>
        <strain evidence="4">MC40-6</strain>
    </source>
</reference>
<protein>
    <submittedName>
        <fullName evidence="3">Fimbrial protein</fullName>
    </submittedName>
</protein>
<dbReference type="SUPFAM" id="SSF49401">
    <property type="entry name" value="Bacterial adhesins"/>
    <property type="match status" value="1"/>
</dbReference>
<name>B1YYQ1_BURA4</name>
<dbReference type="KEGG" id="bac:BamMC406_3289"/>